<dbReference type="PANTHER" id="PTHR13120">
    <property type="entry name" value="PHD FINGER-LIKE DOMAIN-CONTAINING PROTEIN 5A"/>
    <property type="match status" value="1"/>
</dbReference>
<accession>A0A1E4RDW6</accession>
<dbReference type="RefSeq" id="XP_020074509.1">
    <property type="nucleotide sequence ID" value="XM_020219000.1"/>
</dbReference>
<dbReference type="GO" id="GO:0005684">
    <property type="term" value="C:U2-type spliceosomal complex"/>
    <property type="evidence" value="ECO:0007669"/>
    <property type="project" value="EnsemblFungi"/>
</dbReference>
<evidence type="ECO:0000313" key="2">
    <source>
        <dbReference type="EMBL" id="ODV65442.1"/>
    </source>
</evidence>
<evidence type="ECO:0000313" key="3">
    <source>
        <dbReference type="Proteomes" id="UP000095085"/>
    </source>
</evidence>
<reference evidence="3" key="1">
    <citation type="submission" date="2016-05" db="EMBL/GenBank/DDBJ databases">
        <title>Comparative genomics of biotechnologically important yeasts.</title>
        <authorList>
            <consortium name="DOE Joint Genome Institute"/>
            <person name="Riley R."/>
            <person name="Haridas S."/>
            <person name="Wolfe K.H."/>
            <person name="Lopes M.R."/>
            <person name="Hittinger C.T."/>
            <person name="Goker M."/>
            <person name="Salamov A."/>
            <person name="Wisecaver J."/>
            <person name="Long T.M."/>
            <person name="Aerts A.L."/>
            <person name="Barry K."/>
            <person name="Choi C."/>
            <person name="Clum A."/>
            <person name="Coughlan A.Y."/>
            <person name="Deshpande S."/>
            <person name="Douglass A.P."/>
            <person name="Hanson S.J."/>
            <person name="Klenk H.-P."/>
            <person name="Labutti K."/>
            <person name="Lapidus A."/>
            <person name="Lindquist E."/>
            <person name="Lipzen A."/>
            <person name="Meier-Kolthoff J.P."/>
            <person name="Ohm R.A."/>
            <person name="Otillar R.P."/>
            <person name="Pangilinan J."/>
            <person name="Peng Y."/>
            <person name="Rokas A."/>
            <person name="Rosa C.A."/>
            <person name="Scheuner C."/>
            <person name="Sibirny A.A."/>
            <person name="Slot J.C."/>
            <person name="Stielow J.B."/>
            <person name="Sun H."/>
            <person name="Kurtzman C.P."/>
            <person name="Blackwell M."/>
            <person name="Grigoriev I.V."/>
            <person name="Jeffries T.W."/>
        </authorList>
    </citation>
    <scope>NUCLEOTIDE SEQUENCE [LARGE SCALE GENOMIC DNA]</scope>
    <source>
        <strain evidence="3">NRRL Y-1933</strain>
    </source>
</reference>
<dbReference type="GeneID" id="30993550"/>
<dbReference type="GO" id="GO:0005686">
    <property type="term" value="C:U2 snRNP"/>
    <property type="evidence" value="ECO:0007669"/>
    <property type="project" value="EnsemblFungi"/>
</dbReference>
<dbReference type="InterPro" id="IPR005345">
    <property type="entry name" value="PHF5"/>
</dbReference>
<dbReference type="AlphaFoldDB" id="A0A1E4RDW6"/>
<dbReference type="Pfam" id="PF03660">
    <property type="entry name" value="PHF5"/>
    <property type="match status" value="1"/>
</dbReference>
<dbReference type="OrthoDB" id="10248186at2759"/>
<keyword evidence="3" id="KW-1185">Reference proteome</keyword>
<sequence>MSRHQYDLVQCMKQPGTRVGKVCQQCDGRCPICDSYVKPTAKVRICDGCSFGHLGDKCILCGNGLGREEGSGSAAYYCLECVRQEKHREGCPRIVNIGSSKADMMFKKVSTNSLQR</sequence>
<proteinExistence type="inferred from homology"/>
<dbReference type="STRING" id="984485.A0A1E4RDW6"/>
<dbReference type="Proteomes" id="UP000095085">
    <property type="component" value="Unassembled WGS sequence"/>
</dbReference>
<name>A0A1E4RDW6_9ASCO</name>
<evidence type="ECO:0000256" key="1">
    <source>
        <dbReference type="ARBA" id="ARBA00008626"/>
    </source>
</evidence>
<comment type="similarity">
    <text evidence="1">Belongs to the PHF5 family.</text>
</comment>
<gene>
    <name evidence="2" type="ORF">HYPBUDRAFT_113819</name>
</gene>
<dbReference type="PIRSF" id="PIRSF016468">
    <property type="entry name" value="PHF5"/>
    <property type="match status" value="1"/>
</dbReference>
<protein>
    <submittedName>
        <fullName evidence="2">PHF5-like protein</fullName>
    </submittedName>
</protein>
<organism evidence="2 3">
    <name type="scientific">Hyphopichia burtonii NRRL Y-1933</name>
    <dbReference type="NCBI Taxonomy" id="984485"/>
    <lineage>
        <taxon>Eukaryota</taxon>
        <taxon>Fungi</taxon>
        <taxon>Dikarya</taxon>
        <taxon>Ascomycota</taxon>
        <taxon>Saccharomycotina</taxon>
        <taxon>Pichiomycetes</taxon>
        <taxon>Debaryomycetaceae</taxon>
        <taxon>Hyphopichia</taxon>
    </lineage>
</organism>
<dbReference type="GO" id="GO:0009410">
    <property type="term" value="P:response to xenobiotic stimulus"/>
    <property type="evidence" value="ECO:0007669"/>
    <property type="project" value="EnsemblFungi"/>
</dbReference>
<dbReference type="EMBL" id="KV454544">
    <property type="protein sequence ID" value="ODV65442.1"/>
    <property type="molecule type" value="Genomic_DNA"/>
</dbReference>
<dbReference type="GO" id="GO:0000245">
    <property type="term" value="P:spliceosomal complex assembly"/>
    <property type="evidence" value="ECO:0007669"/>
    <property type="project" value="EnsemblFungi"/>
</dbReference>